<dbReference type="EMBL" id="CP109546">
    <property type="protein sequence ID" value="WTZ13179.1"/>
    <property type="molecule type" value="Genomic_DNA"/>
</dbReference>
<protein>
    <submittedName>
        <fullName evidence="1">Tail protein X</fullName>
    </submittedName>
</protein>
<organism evidence="1">
    <name type="scientific">Streptomyces sp. NBC_01393</name>
    <dbReference type="NCBI Taxonomy" id="2903851"/>
    <lineage>
        <taxon>Bacteria</taxon>
        <taxon>Bacillati</taxon>
        <taxon>Actinomycetota</taxon>
        <taxon>Actinomycetes</taxon>
        <taxon>Kitasatosporales</taxon>
        <taxon>Streptomycetaceae</taxon>
        <taxon>Streptomyces</taxon>
    </lineage>
</organism>
<name>A0AAU3I7T3_9ACTN</name>
<dbReference type="InterPro" id="IPR036779">
    <property type="entry name" value="LysM_dom_sf"/>
</dbReference>
<dbReference type="Gene3D" id="3.10.350.10">
    <property type="entry name" value="LysM domain"/>
    <property type="match status" value="1"/>
</dbReference>
<accession>A0AAU3I7T3</accession>
<gene>
    <name evidence="1" type="ORF">OG699_37595</name>
</gene>
<sequence>MISANSRYKDSALALVSSARGTNLTVVPGQQQEWAFTFTYHQLVSSDRIDLLAEHYYGDPSMWWHIADANPEIMTWDVLVPGQTIRIPSA</sequence>
<evidence type="ECO:0000313" key="1">
    <source>
        <dbReference type="EMBL" id="WTZ13179.1"/>
    </source>
</evidence>
<reference evidence="1" key="1">
    <citation type="submission" date="2022-10" db="EMBL/GenBank/DDBJ databases">
        <title>The complete genomes of actinobacterial strains from the NBC collection.</title>
        <authorList>
            <person name="Joergensen T.S."/>
            <person name="Alvarez Arevalo M."/>
            <person name="Sterndorff E.B."/>
            <person name="Faurdal D."/>
            <person name="Vuksanovic O."/>
            <person name="Mourched A.-S."/>
            <person name="Charusanti P."/>
            <person name="Shaw S."/>
            <person name="Blin K."/>
            <person name="Weber T."/>
        </authorList>
    </citation>
    <scope>NUCLEOTIDE SEQUENCE</scope>
    <source>
        <strain evidence="1">NBC_01393</strain>
    </source>
</reference>
<proteinExistence type="predicted"/>
<dbReference type="AlphaFoldDB" id="A0AAU3I7T3"/>